<name>A0A2M6WWY4_9BACT</name>
<evidence type="ECO:0000256" key="3">
    <source>
        <dbReference type="ARBA" id="ARBA00022741"/>
    </source>
</evidence>
<accession>A0A2M6WWY4</accession>
<comment type="caution">
    <text evidence="6">The sequence shown here is derived from an EMBL/GenBank/DDBJ whole genome shotgun (WGS) entry which is preliminary data.</text>
</comment>
<dbReference type="PANTHER" id="PTHR42798">
    <property type="entry name" value="LIPOPROTEIN-RELEASING SYSTEM ATP-BINDING PROTEIN LOLD"/>
    <property type="match status" value="1"/>
</dbReference>
<dbReference type="InterPro" id="IPR003439">
    <property type="entry name" value="ABC_transporter-like_ATP-bd"/>
</dbReference>
<sequence>MIEERNNLQAKSTDPKQREIVIEIERLHKRFKVGKNIISVLKGIDLEIYSTDFAVIFGPSGCGKSTLLNIILGIDEPSSGTVVVRETDLFKLLPDKRSIFRAKKMGMVHQVPYWIKSLNVIENVAMPLIIEGHNEKNAVAKAKTVLSKLEIGELAKQIPTQLSSGEQQKVGLARALVTDPWIILADEPTGNLDTKSGDELMNLLQVLNKVQKRTILLVTHNEKYWNCGNRRIEMEDGQIVKDNNR</sequence>
<dbReference type="InterPro" id="IPR027417">
    <property type="entry name" value="P-loop_NTPase"/>
</dbReference>
<dbReference type="SUPFAM" id="SSF52540">
    <property type="entry name" value="P-loop containing nucleoside triphosphate hydrolases"/>
    <property type="match status" value="1"/>
</dbReference>
<dbReference type="InterPro" id="IPR017871">
    <property type="entry name" value="ABC_transporter-like_CS"/>
</dbReference>
<dbReference type="GO" id="GO:0005524">
    <property type="term" value="F:ATP binding"/>
    <property type="evidence" value="ECO:0007669"/>
    <property type="project" value="UniProtKB-KW"/>
</dbReference>
<dbReference type="EMBL" id="PEZV01000020">
    <property type="protein sequence ID" value="PIT97315.1"/>
    <property type="molecule type" value="Genomic_DNA"/>
</dbReference>
<evidence type="ECO:0000256" key="1">
    <source>
        <dbReference type="ARBA" id="ARBA00005417"/>
    </source>
</evidence>
<dbReference type="PROSITE" id="PS00211">
    <property type="entry name" value="ABC_TRANSPORTER_1"/>
    <property type="match status" value="1"/>
</dbReference>
<comment type="similarity">
    <text evidence="1">Belongs to the ABC transporter superfamily.</text>
</comment>
<keyword evidence="3" id="KW-0547">Nucleotide-binding</keyword>
<dbReference type="Pfam" id="PF00005">
    <property type="entry name" value="ABC_tran"/>
    <property type="match status" value="1"/>
</dbReference>
<protein>
    <submittedName>
        <fullName evidence="6">Macrolide ABC transporter ATP-binding protein</fullName>
    </submittedName>
</protein>
<proteinExistence type="inferred from homology"/>
<organism evidence="6 7">
    <name type="scientific">Candidatus Berkelbacteria bacterium CG10_big_fil_rev_8_21_14_0_10_41_12</name>
    <dbReference type="NCBI Taxonomy" id="1974513"/>
    <lineage>
        <taxon>Bacteria</taxon>
        <taxon>Candidatus Berkelbacteria</taxon>
    </lineage>
</organism>
<gene>
    <name evidence="6" type="ORF">COT77_02155</name>
</gene>
<keyword evidence="4 6" id="KW-0067">ATP-binding</keyword>
<reference evidence="7" key="1">
    <citation type="submission" date="2017-09" db="EMBL/GenBank/DDBJ databases">
        <title>Depth-based differentiation of microbial function through sediment-hosted aquifers and enrichment of novel symbionts in the deep terrestrial subsurface.</title>
        <authorList>
            <person name="Probst A.J."/>
            <person name="Ladd B."/>
            <person name="Jarett J.K."/>
            <person name="Geller-Mcgrath D.E."/>
            <person name="Sieber C.M.K."/>
            <person name="Emerson J.B."/>
            <person name="Anantharaman K."/>
            <person name="Thomas B.C."/>
            <person name="Malmstrom R."/>
            <person name="Stieglmeier M."/>
            <person name="Klingl A."/>
            <person name="Woyke T."/>
            <person name="Ryan C.M."/>
            <person name="Banfield J.F."/>
        </authorList>
    </citation>
    <scope>NUCLEOTIDE SEQUENCE [LARGE SCALE GENOMIC DNA]</scope>
</reference>
<dbReference type="PANTHER" id="PTHR42798:SF2">
    <property type="entry name" value="ABC TRANSPORTER ATP-BINDING PROTEIN MG467-RELATED"/>
    <property type="match status" value="1"/>
</dbReference>
<dbReference type="GO" id="GO:0016887">
    <property type="term" value="F:ATP hydrolysis activity"/>
    <property type="evidence" value="ECO:0007669"/>
    <property type="project" value="InterPro"/>
</dbReference>
<dbReference type="AlphaFoldDB" id="A0A2M6WWY4"/>
<evidence type="ECO:0000256" key="2">
    <source>
        <dbReference type="ARBA" id="ARBA00022448"/>
    </source>
</evidence>
<evidence type="ECO:0000313" key="6">
    <source>
        <dbReference type="EMBL" id="PIT97315.1"/>
    </source>
</evidence>
<dbReference type="Proteomes" id="UP000228596">
    <property type="component" value="Unassembled WGS sequence"/>
</dbReference>
<evidence type="ECO:0000256" key="4">
    <source>
        <dbReference type="ARBA" id="ARBA00022840"/>
    </source>
</evidence>
<dbReference type="PROSITE" id="PS50893">
    <property type="entry name" value="ABC_TRANSPORTER_2"/>
    <property type="match status" value="1"/>
</dbReference>
<dbReference type="InterPro" id="IPR017911">
    <property type="entry name" value="MacB-like_ATP-bd"/>
</dbReference>
<dbReference type="SMART" id="SM00382">
    <property type="entry name" value="AAA"/>
    <property type="match status" value="1"/>
</dbReference>
<keyword evidence="2" id="KW-0813">Transport</keyword>
<evidence type="ECO:0000313" key="7">
    <source>
        <dbReference type="Proteomes" id="UP000228596"/>
    </source>
</evidence>
<dbReference type="InterPro" id="IPR003593">
    <property type="entry name" value="AAA+_ATPase"/>
</dbReference>
<evidence type="ECO:0000259" key="5">
    <source>
        <dbReference type="PROSITE" id="PS50893"/>
    </source>
</evidence>
<feature type="domain" description="ABC transporter" evidence="5">
    <location>
        <begin position="22"/>
        <end position="245"/>
    </location>
</feature>
<dbReference type="Gene3D" id="3.40.50.300">
    <property type="entry name" value="P-loop containing nucleotide triphosphate hydrolases"/>
    <property type="match status" value="1"/>
</dbReference>
<dbReference type="CDD" id="cd03255">
    <property type="entry name" value="ABC_MJ0796_LolCDE_FtsE"/>
    <property type="match status" value="1"/>
</dbReference>